<dbReference type="HAMAP" id="MF_01235">
    <property type="entry name" value="ManNAc6P_epimer"/>
    <property type="match status" value="1"/>
</dbReference>
<evidence type="ECO:0000256" key="2">
    <source>
        <dbReference type="ARBA" id="ARBA00002147"/>
    </source>
</evidence>
<sequence>MSSQVVIQFMPRDIAQLLKPLESGLIVSCQAPADSPLNHPTIIAAIAESVVAQNAVAVRIDTPERVTAVRQRISAPILGLWKQKIPGYEVYITPRFEQAQALAEAGADFIAIDATLRDRPEPIEILIQRIHQELGKLVVADIDSLESAIAAIQAGADMIATTMYGFTPATEGCSPPAFDLLAEILEKSNVPVICEGKVNSPELARQAIDLGAYAVVVGTAITGIEAHVQAFDAALRKKIPALLIERNDTYHFALFTQEHPSYRNYVRSKLRQYNPETTSANGYFDQSALRGLPIEIFLLDDRDKVKAGLVSLTRWNWLLIEALWVEESIRRQGFASQLMHLAEQEARRRGCTEALLDTFSFQAKEFYEKLGYEMFAQVDDYPSGYSFFQLKKEL</sequence>
<dbReference type="Proteomes" id="UP000217895">
    <property type="component" value="Chromosome"/>
</dbReference>
<keyword evidence="10" id="KW-1185">Reference proteome</keyword>
<dbReference type="EC" id="5.1.3.9" evidence="7"/>
<dbReference type="Gene3D" id="3.20.20.70">
    <property type="entry name" value="Aldolase class I"/>
    <property type="match status" value="1"/>
</dbReference>
<comment type="similarity">
    <text evidence="4 7">Belongs to the NanE family.</text>
</comment>
<dbReference type="GO" id="GO:0006053">
    <property type="term" value="P:N-acetylmannosamine catabolic process"/>
    <property type="evidence" value="ECO:0007669"/>
    <property type="project" value="TreeGrafter"/>
</dbReference>
<dbReference type="AlphaFoldDB" id="A0A1Z4JLC9"/>
<reference evidence="9 10" key="1">
    <citation type="submission" date="2017-06" db="EMBL/GenBank/DDBJ databases">
        <title>Genome sequencing of cyanobaciteial culture collection at National Institute for Environmental Studies (NIES).</title>
        <authorList>
            <person name="Hirose Y."/>
            <person name="Shimura Y."/>
            <person name="Fujisawa T."/>
            <person name="Nakamura Y."/>
            <person name="Kawachi M."/>
        </authorList>
    </citation>
    <scope>NUCLEOTIDE SEQUENCE [LARGE SCALE GENOMIC DNA]</scope>
    <source>
        <strain evidence="9 10">NIES-2135</strain>
    </source>
</reference>
<keyword evidence="5 7" id="KW-0413">Isomerase</keyword>
<gene>
    <name evidence="7" type="primary">nanE</name>
    <name evidence="9" type="ORF">NIES2135_44100</name>
</gene>
<dbReference type="Gene3D" id="3.40.630.30">
    <property type="match status" value="1"/>
</dbReference>
<accession>A0A1Z4JLC9</accession>
<comment type="catalytic activity">
    <reaction evidence="1 7">
        <text>an N-acyl-D-glucosamine 6-phosphate = an N-acyl-D-mannosamine 6-phosphate</text>
        <dbReference type="Rhea" id="RHEA:23932"/>
        <dbReference type="ChEBI" id="CHEBI:57599"/>
        <dbReference type="ChEBI" id="CHEBI:57666"/>
        <dbReference type="EC" id="5.1.3.9"/>
    </reaction>
</comment>
<dbReference type="GO" id="GO:0005829">
    <property type="term" value="C:cytosol"/>
    <property type="evidence" value="ECO:0007669"/>
    <property type="project" value="TreeGrafter"/>
</dbReference>
<dbReference type="GO" id="GO:0005975">
    <property type="term" value="P:carbohydrate metabolic process"/>
    <property type="evidence" value="ECO:0007669"/>
    <property type="project" value="UniProtKB-UniRule"/>
</dbReference>
<evidence type="ECO:0000313" key="10">
    <source>
        <dbReference type="Proteomes" id="UP000217895"/>
    </source>
</evidence>
<dbReference type="InterPro" id="IPR013785">
    <property type="entry name" value="Aldolase_TIM"/>
</dbReference>
<comment type="pathway">
    <text evidence="3 7">Amino-sugar metabolism; N-acetylneuraminate degradation; D-fructose 6-phosphate from N-acetylneuraminate: step 3/5.</text>
</comment>
<dbReference type="GO" id="GO:0047465">
    <property type="term" value="F:N-acylglucosamine-6-phosphate 2-epimerase activity"/>
    <property type="evidence" value="ECO:0007669"/>
    <property type="project" value="UniProtKB-EC"/>
</dbReference>
<dbReference type="PANTHER" id="PTHR36204">
    <property type="entry name" value="N-ACETYLMANNOSAMINE-6-PHOSPHATE 2-EPIMERASE-RELATED"/>
    <property type="match status" value="1"/>
</dbReference>
<dbReference type="CDD" id="cd04301">
    <property type="entry name" value="NAT_SF"/>
    <property type="match status" value="1"/>
</dbReference>
<evidence type="ECO:0000259" key="8">
    <source>
        <dbReference type="PROSITE" id="PS51186"/>
    </source>
</evidence>
<organism evidence="9 10">
    <name type="scientific">Leptolyngbya boryana NIES-2135</name>
    <dbReference type="NCBI Taxonomy" id="1973484"/>
    <lineage>
        <taxon>Bacteria</taxon>
        <taxon>Bacillati</taxon>
        <taxon>Cyanobacteriota</taxon>
        <taxon>Cyanophyceae</taxon>
        <taxon>Leptolyngbyales</taxon>
        <taxon>Leptolyngbyaceae</taxon>
        <taxon>Leptolyngbya group</taxon>
        <taxon>Leptolyngbya</taxon>
    </lineage>
</organism>
<evidence type="ECO:0000256" key="3">
    <source>
        <dbReference type="ARBA" id="ARBA00005081"/>
    </source>
</evidence>
<dbReference type="GO" id="GO:0016747">
    <property type="term" value="F:acyltransferase activity, transferring groups other than amino-acyl groups"/>
    <property type="evidence" value="ECO:0007669"/>
    <property type="project" value="InterPro"/>
</dbReference>
<dbReference type="CDD" id="cd04729">
    <property type="entry name" value="NanE"/>
    <property type="match status" value="1"/>
</dbReference>
<evidence type="ECO:0000313" key="9">
    <source>
        <dbReference type="EMBL" id="BAY57544.1"/>
    </source>
</evidence>
<proteinExistence type="inferred from homology"/>
<dbReference type="SUPFAM" id="SSF51366">
    <property type="entry name" value="Ribulose-phoshate binding barrel"/>
    <property type="match status" value="1"/>
</dbReference>
<protein>
    <recommendedName>
        <fullName evidence="7">Putative N-acetylmannosamine-6-phosphate 2-epimerase</fullName>
        <ecNumber evidence="7">5.1.3.9</ecNumber>
    </recommendedName>
    <alternativeName>
        <fullName evidence="7">ManNAc-6-P epimerase</fullName>
    </alternativeName>
</protein>
<dbReference type="SUPFAM" id="SSF55729">
    <property type="entry name" value="Acyl-CoA N-acyltransferases (Nat)"/>
    <property type="match status" value="1"/>
</dbReference>
<evidence type="ECO:0000256" key="5">
    <source>
        <dbReference type="ARBA" id="ARBA00023235"/>
    </source>
</evidence>
<comment type="function">
    <text evidence="2 7">Converts N-acetylmannosamine-6-phosphate (ManNAc-6-P) to N-acetylglucosamine-6-phosphate (GlcNAc-6-P).</text>
</comment>
<dbReference type="GO" id="GO:0019262">
    <property type="term" value="P:N-acetylneuraminate catabolic process"/>
    <property type="evidence" value="ECO:0007669"/>
    <property type="project" value="UniProtKB-UniRule"/>
</dbReference>
<evidence type="ECO:0000256" key="4">
    <source>
        <dbReference type="ARBA" id="ARBA00007439"/>
    </source>
</evidence>
<evidence type="ECO:0000256" key="7">
    <source>
        <dbReference type="HAMAP-Rule" id="MF_01235"/>
    </source>
</evidence>
<dbReference type="PANTHER" id="PTHR36204:SF1">
    <property type="entry name" value="N-ACETYLMANNOSAMINE-6-PHOSPHATE 2-EPIMERASE-RELATED"/>
    <property type="match status" value="1"/>
</dbReference>
<dbReference type="InterPro" id="IPR011060">
    <property type="entry name" value="RibuloseP-bd_barrel"/>
</dbReference>
<evidence type="ECO:0000256" key="1">
    <source>
        <dbReference type="ARBA" id="ARBA00000056"/>
    </source>
</evidence>
<dbReference type="UniPathway" id="UPA00629">
    <property type="reaction ID" value="UER00682"/>
</dbReference>
<dbReference type="InterPro" id="IPR000182">
    <property type="entry name" value="GNAT_dom"/>
</dbReference>
<dbReference type="Pfam" id="PF00583">
    <property type="entry name" value="Acetyltransf_1"/>
    <property type="match status" value="1"/>
</dbReference>
<dbReference type="InterPro" id="IPR007260">
    <property type="entry name" value="NanE"/>
</dbReference>
<dbReference type="PROSITE" id="PS51186">
    <property type="entry name" value="GNAT"/>
    <property type="match status" value="1"/>
</dbReference>
<evidence type="ECO:0000256" key="6">
    <source>
        <dbReference type="ARBA" id="ARBA00023277"/>
    </source>
</evidence>
<dbReference type="Pfam" id="PF04131">
    <property type="entry name" value="NanE"/>
    <property type="match status" value="1"/>
</dbReference>
<name>A0A1Z4JLC9_LEPBY</name>
<keyword evidence="6 7" id="KW-0119">Carbohydrate metabolism</keyword>
<dbReference type="EMBL" id="AP018203">
    <property type="protein sequence ID" value="BAY57544.1"/>
    <property type="molecule type" value="Genomic_DNA"/>
</dbReference>
<dbReference type="NCBIfam" id="NF002231">
    <property type="entry name" value="PRK01130.1"/>
    <property type="match status" value="1"/>
</dbReference>
<dbReference type="InterPro" id="IPR016181">
    <property type="entry name" value="Acyl_CoA_acyltransferase"/>
</dbReference>
<feature type="domain" description="N-acetyltransferase" evidence="8">
    <location>
        <begin position="250"/>
        <end position="394"/>
    </location>
</feature>